<feature type="compositionally biased region" description="Low complexity" evidence="1">
    <location>
        <begin position="33"/>
        <end position="43"/>
    </location>
</feature>
<dbReference type="AlphaFoldDB" id="A0A6J4IZR7"/>
<evidence type="ECO:0000313" key="2">
    <source>
        <dbReference type="EMBL" id="CAA9264986.1"/>
    </source>
</evidence>
<accession>A0A6J4IZR7</accession>
<feature type="non-terminal residue" evidence="2">
    <location>
        <position position="175"/>
    </location>
</feature>
<feature type="compositionally biased region" description="Low complexity" evidence="1">
    <location>
        <begin position="57"/>
        <end position="69"/>
    </location>
</feature>
<feature type="compositionally biased region" description="Low complexity" evidence="1">
    <location>
        <begin position="105"/>
        <end position="117"/>
    </location>
</feature>
<name>A0A6J4IZR7_9ACTN</name>
<gene>
    <name evidence="2" type="ORF">AVDCRST_MAG10-2991</name>
</gene>
<dbReference type="EMBL" id="CADCTB010000182">
    <property type="protein sequence ID" value="CAA9264986.1"/>
    <property type="molecule type" value="Genomic_DNA"/>
</dbReference>
<feature type="compositionally biased region" description="Basic residues" evidence="1">
    <location>
        <begin position="46"/>
        <end position="56"/>
    </location>
</feature>
<reference evidence="2" key="1">
    <citation type="submission" date="2020-02" db="EMBL/GenBank/DDBJ databases">
        <authorList>
            <person name="Meier V. D."/>
        </authorList>
    </citation>
    <scope>NUCLEOTIDE SEQUENCE</scope>
    <source>
        <strain evidence="2">AVDCRST_MAG10</strain>
    </source>
</reference>
<sequence length="175" mass="18384">GPRRAHRSQHPSPRQPARPPLPGGGRARRRPSAPDSRPHAGVGRRAGGHRLVRRPLGRPGVRGPARVRASAGHRRPERHPADAEVGPQRTGPAARGGPLPDPGRRGQPWTGVRRGPAGPRPPGHGPGPCAAPGRRLRAGAGALDAGGGARRQARRAEAGRKRRWPVVALGRLPDV</sequence>
<protein>
    <submittedName>
        <fullName evidence="2">Uncharacterized protein</fullName>
    </submittedName>
</protein>
<feature type="region of interest" description="Disordered" evidence="1">
    <location>
        <begin position="1"/>
        <end position="161"/>
    </location>
</feature>
<evidence type="ECO:0000256" key="1">
    <source>
        <dbReference type="SAM" id="MobiDB-lite"/>
    </source>
</evidence>
<organism evidence="2">
    <name type="scientific">uncultured Acidimicrobiales bacterium</name>
    <dbReference type="NCBI Taxonomy" id="310071"/>
    <lineage>
        <taxon>Bacteria</taxon>
        <taxon>Bacillati</taxon>
        <taxon>Actinomycetota</taxon>
        <taxon>Acidimicrobiia</taxon>
        <taxon>Acidimicrobiales</taxon>
        <taxon>environmental samples</taxon>
    </lineage>
</organism>
<feature type="compositionally biased region" description="Low complexity" evidence="1">
    <location>
        <begin position="127"/>
        <end position="143"/>
    </location>
</feature>
<feature type="compositionally biased region" description="Pro residues" evidence="1">
    <location>
        <begin position="13"/>
        <end position="22"/>
    </location>
</feature>
<feature type="non-terminal residue" evidence="2">
    <location>
        <position position="1"/>
    </location>
</feature>
<proteinExistence type="predicted"/>